<gene>
    <name evidence="1" type="ORF">SELMODRAFT_425098</name>
</gene>
<proteinExistence type="predicted"/>
<dbReference type="EMBL" id="GL377636">
    <property type="protein sequence ID" value="EFJ12945.1"/>
    <property type="molecule type" value="Genomic_DNA"/>
</dbReference>
<name>D8SS06_SELML</name>
<keyword evidence="2" id="KW-1185">Reference proteome</keyword>
<protein>
    <submittedName>
        <fullName evidence="1">Uncharacterized protein</fullName>
    </submittedName>
</protein>
<dbReference type="HOGENOM" id="CLU_1247194_0_0_1"/>
<evidence type="ECO:0000313" key="1">
    <source>
        <dbReference type="EMBL" id="EFJ12945.1"/>
    </source>
</evidence>
<dbReference type="KEGG" id="smo:SELMODRAFT_425098"/>
<dbReference type="Proteomes" id="UP000001514">
    <property type="component" value="Unassembled WGS sequence"/>
</dbReference>
<organism evidence="2">
    <name type="scientific">Selaginella moellendorffii</name>
    <name type="common">Spikemoss</name>
    <dbReference type="NCBI Taxonomy" id="88036"/>
    <lineage>
        <taxon>Eukaryota</taxon>
        <taxon>Viridiplantae</taxon>
        <taxon>Streptophyta</taxon>
        <taxon>Embryophyta</taxon>
        <taxon>Tracheophyta</taxon>
        <taxon>Lycopodiopsida</taxon>
        <taxon>Selaginellales</taxon>
        <taxon>Selaginellaceae</taxon>
        <taxon>Selaginella</taxon>
    </lineage>
</organism>
<sequence length="222" mass="24149">MPNGQALLPVSGRCAKPVEGVVCERCRLVSYCSVRSMAGVQDVKLYDLCFAASGNLCGYSGKVRVLVNDNNAQVSVQNFMILELLKLFSRDAVEVAIALCRLGCSQEMRISRALGYNHYCMQALFCPTSPRKEIFHQMAVLQQSMVDQPFVGIGQASFAQFGPNAAGGADGPVENTMESLFSQHGRSFTFILDSFSFVTKEDVSCLSPSNSSARMLDCLLIS</sequence>
<dbReference type="InParanoid" id="D8SS06"/>
<dbReference type="Gramene" id="EFJ12945">
    <property type="protein sequence ID" value="EFJ12945"/>
    <property type="gene ID" value="SELMODRAFT_425098"/>
</dbReference>
<reference evidence="1 2" key="1">
    <citation type="journal article" date="2011" name="Science">
        <title>The Selaginella genome identifies genetic changes associated with the evolution of vascular plants.</title>
        <authorList>
            <person name="Banks J.A."/>
            <person name="Nishiyama T."/>
            <person name="Hasebe M."/>
            <person name="Bowman J.L."/>
            <person name="Gribskov M."/>
            <person name="dePamphilis C."/>
            <person name="Albert V.A."/>
            <person name="Aono N."/>
            <person name="Aoyama T."/>
            <person name="Ambrose B.A."/>
            <person name="Ashton N.W."/>
            <person name="Axtell M.J."/>
            <person name="Barker E."/>
            <person name="Barker M.S."/>
            <person name="Bennetzen J.L."/>
            <person name="Bonawitz N.D."/>
            <person name="Chapple C."/>
            <person name="Cheng C."/>
            <person name="Correa L.G."/>
            <person name="Dacre M."/>
            <person name="DeBarry J."/>
            <person name="Dreyer I."/>
            <person name="Elias M."/>
            <person name="Engstrom E.M."/>
            <person name="Estelle M."/>
            <person name="Feng L."/>
            <person name="Finet C."/>
            <person name="Floyd S.K."/>
            <person name="Frommer W.B."/>
            <person name="Fujita T."/>
            <person name="Gramzow L."/>
            <person name="Gutensohn M."/>
            <person name="Harholt J."/>
            <person name="Hattori M."/>
            <person name="Heyl A."/>
            <person name="Hirai T."/>
            <person name="Hiwatashi Y."/>
            <person name="Ishikawa M."/>
            <person name="Iwata M."/>
            <person name="Karol K.G."/>
            <person name="Koehler B."/>
            <person name="Kolukisaoglu U."/>
            <person name="Kubo M."/>
            <person name="Kurata T."/>
            <person name="Lalonde S."/>
            <person name="Li K."/>
            <person name="Li Y."/>
            <person name="Litt A."/>
            <person name="Lyons E."/>
            <person name="Manning G."/>
            <person name="Maruyama T."/>
            <person name="Michael T.P."/>
            <person name="Mikami K."/>
            <person name="Miyazaki S."/>
            <person name="Morinaga S."/>
            <person name="Murata T."/>
            <person name="Mueller-Roeber B."/>
            <person name="Nelson D.R."/>
            <person name="Obara M."/>
            <person name="Oguri Y."/>
            <person name="Olmstead R.G."/>
            <person name="Onodera N."/>
            <person name="Petersen B.L."/>
            <person name="Pils B."/>
            <person name="Prigge M."/>
            <person name="Rensing S.A."/>
            <person name="Riano-Pachon D.M."/>
            <person name="Roberts A.W."/>
            <person name="Sato Y."/>
            <person name="Scheller H.V."/>
            <person name="Schulz B."/>
            <person name="Schulz C."/>
            <person name="Shakirov E.V."/>
            <person name="Shibagaki N."/>
            <person name="Shinohara N."/>
            <person name="Shippen D.E."/>
            <person name="Soerensen I."/>
            <person name="Sotooka R."/>
            <person name="Sugimoto N."/>
            <person name="Sugita M."/>
            <person name="Sumikawa N."/>
            <person name="Tanurdzic M."/>
            <person name="Theissen G."/>
            <person name="Ulvskov P."/>
            <person name="Wakazuki S."/>
            <person name="Weng J.K."/>
            <person name="Willats W.W."/>
            <person name="Wipf D."/>
            <person name="Wolf P.G."/>
            <person name="Yang L."/>
            <person name="Zimmer A.D."/>
            <person name="Zhu Q."/>
            <person name="Mitros T."/>
            <person name="Hellsten U."/>
            <person name="Loque D."/>
            <person name="Otillar R."/>
            <person name="Salamov A."/>
            <person name="Schmutz J."/>
            <person name="Shapiro H."/>
            <person name="Lindquist E."/>
            <person name="Lucas S."/>
            <person name="Rokhsar D."/>
            <person name="Grigoriev I.V."/>
        </authorList>
    </citation>
    <scope>NUCLEOTIDE SEQUENCE [LARGE SCALE GENOMIC DNA]</scope>
</reference>
<accession>D8SS06</accession>
<evidence type="ECO:0000313" key="2">
    <source>
        <dbReference type="Proteomes" id="UP000001514"/>
    </source>
</evidence>
<dbReference type="AlphaFoldDB" id="D8SS06"/>